<keyword evidence="1" id="KW-0433">Leucine-rich repeat</keyword>
<keyword evidence="6" id="KW-1185">Reference proteome</keyword>
<dbReference type="PANTHER" id="PTHR24366">
    <property type="entry name" value="IG(IMMUNOGLOBULIN) AND LRR(LEUCINE RICH REPEAT) DOMAINS"/>
    <property type="match status" value="1"/>
</dbReference>
<dbReference type="Proteomes" id="UP000440578">
    <property type="component" value="Unassembled WGS sequence"/>
</dbReference>
<reference evidence="5 6" key="1">
    <citation type="submission" date="2019-07" db="EMBL/GenBank/DDBJ databases">
        <title>Draft genome assembly of a fouling barnacle, Amphibalanus amphitrite (Darwin, 1854): The first reference genome for Thecostraca.</title>
        <authorList>
            <person name="Kim W."/>
        </authorList>
    </citation>
    <scope>NUCLEOTIDE SEQUENCE [LARGE SCALE GENOMIC DNA]</scope>
    <source>
        <strain evidence="5">SNU_AA5</strain>
        <tissue evidence="5">Soma without cirri and trophi</tissue>
    </source>
</reference>
<feature type="signal peptide" evidence="4">
    <location>
        <begin position="1"/>
        <end position="23"/>
    </location>
</feature>
<feature type="transmembrane region" description="Helical" evidence="3">
    <location>
        <begin position="430"/>
        <end position="453"/>
    </location>
</feature>
<comment type="caution">
    <text evidence="5">The sequence shown here is derived from an EMBL/GenBank/DDBJ whole genome shotgun (WGS) entry which is preliminary data.</text>
</comment>
<dbReference type="AlphaFoldDB" id="A0A6A4WG80"/>
<dbReference type="InterPro" id="IPR001611">
    <property type="entry name" value="Leu-rich_rpt"/>
</dbReference>
<evidence type="ECO:0000256" key="2">
    <source>
        <dbReference type="ARBA" id="ARBA00022737"/>
    </source>
</evidence>
<dbReference type="OrthoDB" id="6343311at2759"/>
<keyword evidence="2" id="KW-0677">Repeat</keyword>
<dbReference type="InterPro" id="IPR032675">
    <property type="entry name" value="LRR_dom_sf"/>
</dbReference>
<keyword evidence="3" id="KW-1133">Transmembrane helix</keyword>
<dbReference type="Gene3D" id="3.80.10.10">
    <property type="entry name" value="Ribonuclease Inhibitor"/>
    <property type="match status" value="2"/>
</dbReference>
<name>A0A6A4WG80_AMPAM</name>
<proteinExistence type="predicted"/>
<evidence type="ECO:0000256" key="4">
    <source>
        <dbReference type="SAM" id="SignalP"/>
    </source>
</evidence>
<dbReference type="PANTHER" id="PTHR24366:SF96">
    <property type="entry name" value="LEUCINE RICH REPEAT CONTAINING 53"/>
    <property type="match status" value="1"/>
</dbReference>
<keyword evidence="4" id="KW-0732">Signal</keyword>
<keyword evidence="3" id="KW-0812">Transmembrane</keyword>
<gene>
    <name evidence="5" type="primary">hfw</name>
    <name evidence="5" type="ORF">FJT64_025259</name>
</gene>
<accession>A0A6A4WG80</accession>
<sequence length="473" mass="51771">MLLNFEIFVVWAVHALSSSWVSATSETSDAGLNSSTLCPSTSSCTCQSSIIQCSGLSSLDLLPPSSVAEQLVVLDSQLPLLNVTLLQHLPQLRHLELTNCSIGGIVGTWWNPHLQDINLASNNFTTFSLNSLDGLLGLRTLNLSANPLRSVLPHPPVEARLQTLDLTSRHWNCTEHTMTWLAAWLQRSPPRLLAGESETLCEETRKQYRTMDGRRLVDVLRLTQTMLDQCPSAPPFGCSCDLIQVDVAPTPAASPASAESGTGGEGPLIAVIVEVYCDNRGLTEFPPLTDFGPVIGNHSGYQALTALFLDGNLLEAEDANRLEGSDFIHRFSILSLSRNKLQTLPLYAFDNAFQKRSFNVDSLFLGGNPWLCDCDSAFTFSFRTWLASQHKLIRDRAEIRCGAGALSTGPPAGPPLLTLSRRKLCGGPQISWWDVAIGLLATAVIVLMLKFAYDVTVYRRTGELPLVVRKLPW</sequence>
<dbReference type="SUPFAM" id="SSF52058">
    <property type="entry name" value="L domain-like"/>
    <property type="match status" value="1"/>
</dbReference>
<evidence type="ECO:0000313" key="5">
    <source>
        <dbReference type="EMBL" id="KAF0302650.1"/>
    </source>
</evidence>
<evidence type="ECO:0000256" key="1">
    <source>
        <dbReference type="ARBA" id="ARBA00022614"/>
    </source>
</evidence>
<dbReference type="Pfam" id="PF13855">
    <property type="entry name" value="LRR_8"/>
    <property type="match status" value="1"/>
</dbReference>
<keyword evidence="3" id="KW-0472">Membrane</keyword>
<feature type="chain" id="PRO_5025436349" evidence="4">
    <location>
        <begin position="24"/>
        <end position="473"/>
    </location>
</feature>
<organism evidence="5 6">
    <name type="scientific">Amphibalanus amphitrite</name>
    <name type="common">Striped barnacle</name>
    <name type="synonym">Balanus amphitrite</name>
    <dbReference type="NCBI Taxonomy" id="1232801"/>
    <lineage>
        <taxon>Eukaryota</taxon>
        <taxon>Metazoa</taxon>
        <taxon>Ecdysozoa</taxon>
        <taxon>Arthropoda</taxon>
        <taxon>Crustacea</taxon>
        <taxon>Multicrustacea</taxon>
        <taxon>Cirripedia</taxon>
        <taxon>Thoracica</taxon>
        <taxon>Thoracicalcarea</taxon>
        <taxon>Balanomorpha</taxon>
        <taxon>Balanoidea</taxon>
        <taxon>Balanidae</taxon>
        <taxon>Amphibalaninae</taxon>
        <taxon>Amphibalanus</taxon>
    </lineage>
</organism>
<protein>
    <submittedName>
        <fullName evidence="5">Protein halfway</fullName>
    </submittedName>
</protein>
<dbReference type="EMBL" id="VIIS01001035">
    <property type="protein sequence ID" value="KAF0302650.1"/>
    <property type="molecule type" value="Genomic_DNA"/>
</dbReference>
<evidence type="ECO:0000313" key="6">
    <source>
        <dbReference type="Proteomes" id="UP000440578"/>
    </source>
</evidence>
<evidence type="ECO:0000256" key="3">
    <source>
        <dbReference type="SAM" id="Phobius"/>
    </source>
</evidence>